<reference evidence="1 2" key="1">
    <citation type="submission" date="2023-01" db="EMBL/GenBank/DDBJ databases">
        <title>Novel species of the genus Asticcacaulis isolated from rivers.</title>
        <authorList>
            <person name="Lu H."/>
        </authorList>
    </citation>
    <scope>NUCLEOTIDE SEQUENCE [LARGE SCALE GENOMIC DNA]</scope>
    <source>
        <strain evidence="1 2">LKC15W</strain>
    </source>
</reference>
<proteinExistence type="predicted"/>
<comment type="caution">
    <text evidence="1">The sequence shown here is derived from an EMBL/GenBank/DDBJ whole genome shotgun (WGS) entry which is preliminary data.</text>
</comment>
<dbReference type="Gene3D" id="3.10.450.530">
    <property type="entry name" value="Ribonuclease toxin, BrnT, of type II toxin-antitoxin system"/>
    <property type="match status" value="1"/>
</dbReference>
<protein>
    <submittedName>
        <fullName evidence="1">BrnT family toxin</fullName>
    </submittedName>
</protein>
<gene>
    <name evidence="1" type="ORF">PQU98_05780</name>
</gene>
<accession>A0ABT5HHM7</accession>
<dbReference type="Pfam" id="PF04365">
    <property type="entry name" value="BrnT_toxin"/>
    <property type="match status" value="1"/>
</dbReference>
<name>A0ABT5HHM7_9CAUL</name>
<evidence type="ECO:0000313" key="1">
    <source>
        <dbReference type="EMBL" id="MDC7675626.1"/>
    </source>
</evidence>
<dbReference type="InterPro" id="IPR038573">
    <property type="entry name" value="BrnT_sf"/>
</dbReference>
<dbReference type="RefSeq" id="WP_272743951.1">
    <property type="nucleotide sequence ID" value="NZ_JAQQKV010000001.1"/>
</dbReference>
<keyword evidence="2" id="KW-1185">Reference proteome</keyword>
<dbReference type="Proteomes" id="UP001218579">
    <property type="component" value="Unassembled WGS sequence"/>
</dbReference>
<organism evidence="1 2">
    <name type="scientific">Asticcacaulis machinosus</name>
    <dbReference type="NCBI Taxonomy" id="2984211"/>
    <lineage>
        <taxon>Bacteria</taxon>
        <taxon>Pseudomonadati</taxon>
        <taxon>Pseudomonadota</taxon>
        <taxon>Alphaproteobacteria</taxon>
        <taxon>Caulobacterales</taxon>
        <taxon>Caulobacteraceae</taxon>
        <taxon>Asticcacaulis</taxon>
    </lineage>
</organism>
<evidence type="ECO:0000313" key="2">
    <source>
        <dbReference type="Proteomes" id="UP001218579"/>
    </source>
</evidence>
<dbReference type="EMBL" id="JAQQKV010000001">
    <property type="protein sequence ID" value="MDC7675626.1"/>
    <property type="molecule type" value="Genomic_DNA"/>
</dbReference>
<dbReference type="InterPro" id="IPR007460">
    <property type="entry name" value="BrnT_toxin"/>
</dbReference>
<sequence length="100" mass="11722">MRFQWNEDKRQAVIKERQVDILYAALIFEGDVLTRVDDRKDYGEERLISMGMVGDEVFVIVYTLRDDEIRLITAWKGGRLEQEHYQTGILKRSQEDAGKG</sequence>